<feature type="region of interest" description="Disordered" evidence="1">
    <location>
        <begin position="1"/>
        <end position="24"/>
    </location>
</feature>
<evidence type="ECO:0000256" key="1">
    <source>
        <dbReference type="SAM" id="MobiDB-lite"/>
    </source>
</evidence>
<dbReference type="PANTHER" id="PTHR35525:SF3">
    <property type="entry name" value="BLL6575 PROTEIN"/>
    <property type="match status" value="1"/>
</dbReference>
<organism evidence="3 4">
    <name type="scientific">Micromonospora maritima</name>
    <dbReference type="NCBI Taxonomy" id="986711"/>
    <lineage>
        <taxon>Bacteria</taxon>
        <taxon>Bacillati</taxon>
        <taxon>Actinomycetota</taxon>
        <taxon>Actinomycetes</taxon>
        <taxon>Micromonosporales</taxon>
        <taxon>Micromonosporaceae</taxon>
        <taxon>Micromonospora</taxon>
    </lineage>
</organism>
<dbReference type="RefSeq" id="WP_396768949.1">
    <property type="nucleotide sequence ID" value="NZ_JBITLA010000003.1"/>
</dbReference>
<dbReference type="Pfam" id="PF11706">
    <property type="entry name" value="zf-CGNR"/>
    <property type="match status" value="1"/>
</dbReference>
<proteinExistence type="predicted"/>
<protein>
    <submittedName>
        <fullName evidence="3">CGNR zinc finger domain-containing protein</fullName>
    </submittedName>
</protein>
<dbReference type="PANTHER" id="PTHR35525">
    <property type="entry name" value="BLL6575 PROTEIN"/>
    <property type="match status" value="1"/>
</dbReference>
<evidence type="ECO:0000313" key="4">
    <source>
        <dbReference type="Proteomes" id="UP001612812"/>
    </source>
</evidence>
<comment type="caution">
    <text evidence="3">The sequence shown here is derived from an EMBL/GenBank/DDBJ whole genome shotgun (WGS) entry which is preliminary data.</text>
</comment>
<feature type="domain" description="Zinc finger CGNR" evidence="2">
    <location>
        <begin position="153"/>
        <end position="195"/>
    </location>
</feature>
<dbReference type="InterPro" id="IPR023286">
    <property type="entry name" value="ABATE_dom_sf"/>
</dbReference>
<accession>A0ABW7ZJL5</accession>
<evidence type="ECO:0000259" key="2">
    <source>
        <dbReference type="Pfam" id="PF11706"/>
    </source>
</evidence>
<dbReference type="Gene3D" id="1.10.3300.10">
    <property type="entry name" value="Jann2411-like domain"/>
    <property type="match status" value="1"/>
</dbReference>
<sequence>MPRQDHLTATAGRTAAPLPRRHRTDLTDRGELAALAVCLANTRWDDTTQVCAAMTRWPALGDGLTSTGLAVLGSAGRQLRAVFADAAAGRDREAVGRLNRLLTRHRLRPVISGTGPSDRHLHVAAVGSDPAVEYVAAAVWALAVFLCEQGVDRLKMCAEPACGAVFLDGSTNRRRRFCSPRCATRTHVRAHRARRRVT</sequence>
<dbReference type="SUPFAM" id="SSF160904">
    <property type="entry name" value="Jann2411-like"/>
    <property type="match status" value="1"/>
</dbReference>
<gene>
    <name evidence="3" type="ORF">ACIBP4_12200</name>
</gene>
<dbReference type="InterPro" id="IPR021005">
    <property type="entry name" value="Znf_CGNR"/>
</dbReference>
<keyword evidence="4" id="KW-1185">Reference proteome</keyword>
<dbReference type="InterPro" id="IPR010852">
    <property type="entry name" value="ABATE"/>
</dbReference>
<dbReference type="Proteomes" id="UP001612812">
    <property type="component" value="Unassembled WGS sequence"/>
</dbReference>
<dbReference type="EMBL" id="JBITLE010000003">
    <property type="protein sequence ID" value="MFI7263047.1"/>
    <property type="molecule type" value="Genomic_DNA"/>
</dbReference>
<name>A0ABW7ZJL5_9ACTN</name>
<reference evidence="3 4" key="1">
    <citation type="submission" date="2024-10" db="EMBL/GenBank/DDBJ databases">
        <title>The Natural Products Discovery Center: Release of the First 8490 Sequenced Strains for Exploring Actinobacteria Biosynthetic Diversity.</title>
        <authorList>
            <person name="Kalkreuter E."/>
            <person name="Kautsar S.A."/>
            <person name="Yang D."/>
            <person name="Bader C.D."/>
            <person name="Teijaro C.N."/>
            <person name="Fluegel L."/>
            <person name="Davis C.M."/>
            <person name="Simpson J.R."/>
            <person name="Lauterbach L."/>
            <person name="Steele A.D."/>
            <person name="Gui C."/>
            <person name="Meng S."/>
            <person name="Li G."/>
            <person name="Viehrig K."/>
            <person name="Ye F."/>
            <person name="Su P."/>
            <person name="Kiefer A.F."/>
            <person name="Nichols A."/>
            <person name="Cepeda A.J."/>
            <person name="Yan W."/>
            <person name="Fan B."/>
            <person name="Jiang Y."/>
            <person name="Adhikari A."/>
            <person name="Zheng C.-J."/>
            <person name="Schuster L."/>
            <person name="Cowan T.M."/>
            <person name="Smanski M.J."/>
            <person name="Chevrette M.G."/>
            <person name="De Carvalho L.P.S."/>
            <person name="Shen B."/>
        </authorList>
    </citation>
    <scope>NUCLEOTIDE SEQUENCE [LARGE SCALE GENOMIC DNA]</scope>
    <source>
        <strain evidence="3 4">NPDC049845</strain>
    </source>
</reference>
<evidence type="ECO:0000313" key="3">
    <source>
        <dbReference type="EMBL" id="MFI7263047.1"/>
    </source>
</evidence>